<comment type="subcellular location">
    <subcellularLocation>
        <location evidence="1">Membrane</location>
        <topology evidence="1">Multi-pass membrane protein</topology>
    </subcellularLocation>
</comment>
<keyword evidence="8 13" id="KW-1133">Transmembrane helix</keyword>
<dbReference type="GO" id="GO:0015252">
    <property type="term" value="F:proton channel activity"/>
    <property type="evidence" value="ECO:0007669"/>
    <property type="project" value="InterPro"/>
</dbReference>
<keyword evidence="11" id="KW-0407">Ion channel</keyword>
<reference evidence="14" key="1">
    <citation type="journal article" date="2005" name="Int. J. Syst. Evol. Microbiol.">
        <title>Methanofollis formosanus sp. nov., isolated from a fish pond.</title>
        <authorList>
            <person name="Wu S.Y."/>
            <person name="Chen S.C."/>
            <person name="Lai M.C."/>
        </authorList>
    </citation>
    <scope>NUCLEOTIDE SEQUENCE</scope>
    <source>
        <strain evidence="14">ML15</strain>
    </source>
</reference>
<dbReference type="InterPro" id="IPR010617">
    <property type="entry name" value="TMEM175-like"/>
</dbReference>
<feature type="transmembrane region" description="Helical" evidence="13">
    <location>
        <begin position="60"/>
        <end position="80"/>
    </location>
</feature>
<keyword evidence="4" id="KW-0633">Potassium transport</keyword>
<comment type="similarity">
    <text evidence="2">Belongs to the TMEM175 family.</text>
</comment>
<evidence type="ECO:0000256" key="9">
    <source>
        <dbReference type="ARBA" id="ARBA00023065"/>
    </source>
</evidence>
<feature type="transmembrane region" description="Helical" evidence="13">
    <location>
        <begin position="92"/>
        <end position="112"/>
    </location>
</feature>
<dbReference type="GO" id="GO:0005267">
    <property type="term" value="F:potassium channel activity"/>
    <property type="evidence" value="ECO:0007669"/>
    <property type="project" value="UniProtKB-KW"/>
</dbReference>
<keyword evidence="7" id="KW-0630">Potassium</keyword>
<protein>
    <submittedName>
        <fullName evidence="14">DUF1211 domain-containing protein</fullName>
    </submittedName>
</protein>
<feature type="transmembrane region" description="Helical" evidence="13">
    <location>
        <begin position="164"/>
        <end position="182"/>
    </location>
</feature>
<sequence length="209" mass="23396">MGPKPDTRILFSRNRFEALTDGIFAIAMTLLVLGLGVPAASSVSTEAALDDALLNLVPDFVHYCIAFLILHGMWVSHHILTRTMEFIDRRFLSINTLLLMGVAVIPFSTAFSGDFSDAPVAAMVLEGNLLFVGGLLFLQWVYVERNEYLLKSDVMKKDLSLGRSMIGVIPLLSFLGILLALLGTTWSTAIYLFIPLIFFWIRWRHRSSR</sequence>
<dbReference type="PANTHER" id="PTHR31462">
    <property type="entry name" value="ENDOSOMAL/LYSOSOMAL POTASSIUM CHANNEL TMEM175"/>
    <property type="match status" value="1"/>
</dbReference>
<dbReference type="Proteomes" id="UP000826709">
    <property type="component" value="Chromosome"/>
</dbReference>
<gene>
    <name evidence="14" type="ORF">E2N92_08080</name>
</gene>
<evidence type="ECO:0000256" key="4">
    <source>
        <dbReference type="ARBA" id="ARBA00022538"/>
    </source>
</evidence>
<evidence type="ECO:0000313" key="15">
    <source>
        <dbReference type="Proteomes" id="UP000826709"/>
    </source>
</evidence>
<keyword evidence="10 13" id="KW-0472">Membrane</keyword>
<accession>A0A8G1A2J8</accession>
<organism evidence="14 15">
    <name type="scientific">Methanofollis formosanus</name>
    <dbReference type="NCBI Taxonomy" id="299308"/>
    <lineage>
        <taxon>Archaea</taxon>
        <taxon>Methanobacteriati</taxon>
        <taxon>Methanobacteriota</taxon>
        <taxon>Stenosarchaea group</taxon>
        <taxon>Methanomicrobia</taxon>
        <taxon>Methanomicrobiales</taxon>
        <taxon>Methanomicrobiaceae</taxon>
        <taxon>Methanofollis</taxon>
    </lineage>
</organism>
<keyword evidence="9" id="KW-0406">Ion transport</keyword>
<evidence type="ECO:0000256" key="3">
    <source>
        <dbReference type="ARBA" id="ARBA00022448"/>
    </source>
</evidence>
<feature type="transmembrane region" description="Helical" evidence="13">
    <location>
        <begin position="21"/>
        <end position="40"/>
    </location>
</feature>
<evidence type="ECO:0000256" key="10">
    <source>
        <dbReference type="ARBA" id="ARBA00023136"/>
    </source>
</evidence>
<proteinExistence type="inferred from homology"/>
<feature type="transmembrane region" description="Helical" evidence="13">
    <location>
        <begin position="118"/>
        <end position="143"/>
    </location>
</feature>
<dbReference type="KEGG" id="mfk:E2N92_08080"/>
<evidence type="ECO:0000256" key="11">
    <source>
        <dbReference type="ARBA" id="ARBA00023303"/>
    </source>
</evidence>
<feature type="transmembrane region" description="Helical" evidence="13">
    <location>
        <begin position="188"/>
        <end position="203"/>
    </location>
</feature>
<evidence type="ECO:0000256" key="5">
    <source>
        <dbReference type="ARBA" id="ARBA00022692"/>
    </source>
</evidence>
<dbReference type="GO" id="GO:0016020">
    <property type="term" value="C:membrane"/>
    <property type="evidence" value="ECO:0007669"/>
    <property type="project" value="UniProtKB-SubCell"/>
</dbReference>
<evidence type="ECO:0000313" key="14">
    <source>
        <dbReference type="EMBL" id="QYZ79390.1"/>
    </source>
</evidence>
<evidence type="ECO:0000256" key="2">
    <source>
        <dbReference type="ARBA" id="ARBA00006920"/>
    </source>
</evidence>
<dbReference type="Pfam" id="PF06736">
    <property type="entry name" value="TMEM175"/>
    <property type="match status" value="1"/>
</dbReference>
<keyword evidence="15" id="KW-1185">Reference proteome</keyword>
<dbReference type="PANTHER" id="PTHR31462:SF5">
    <property type="entry name" value="ENDOSOMAL_LYSOSOMAL PROTON CHANNEL TMEM175"/>
    <property type="match status" value="1"/>
</dbReference>
<dbReference type="RefSeq" id="WP_220680697.1">
    <property type="nucleotide sequence ID" value="NZ_CP037968.1"/>
</dbReference>
<dbReference type="OrthoDB" id="10769at2157"/>
<keyword evidence="5 13" id="KW-0812">Transmembrane</keyword>
<evidence type="ECO:0000256" key="1">
    <source>
        <dbReference type="ARBA" id="ARBA00004141"/>
    </source>
</evidence>
<keyword evidence="3" id="KW-0813">Transport</keyword>
<dbReference type="AlphaFoldDB" id="A0A8G1A2J8"/>
<reference evidence="14" key="2">
    <citation type="submission" date="2019-03" db="EMBL/GenBank/DDBJ databases">
        <authorList>
            <person name="Chen S.-C."/>
            <person name="Wu S.-Y."/>
            <person name="Lai M.-C."/>
        </authorList>
    </citation>
    <scope>NUCLEOTIDE SEQUENCE</scope>
    <source>
        <strain evidence="14">ML15</strain>
    </source>
</reference>
<keyword evidence="6" id="KW-0631">Potassium channel</keyword>
<evidence type="ECO:0000256" key="12">
    <source>
        <dbReference type="ARBA" id="ARBA00034430"/>
    </source>
</evidence>
<dbReference type="EMBL" id="CP037968">
    <property type="protein sequence ID" value="QYZ79390.1"/>
    <property type="molecule type" value="Genomic_DNA"/>
</dbReference>
<name>A0A8G1A2J8_9EURY</name>
<evidence type="ECO:0000256" key="13">
    <source>
        <dbReference type="SAM" id="Phobius"/>
    </source>
</evidence>
<evidence type="ECO:0000256" key="7">
    <source>
        <dbReference type="ARBA" id="ARBA00022958"/>
    </source>
</evidence>
<comment type="catalytic activity">
    <reaction evidence="12">
        <text>K(+)(in) = K(+)(out)</text>
        <dbReference type="Rhea" id="RHEA:29463"/>
        <dbReference type="ChEBI" id="CHEBI:29103"/>
    </reaction>
</comment>
<evidence type="ECO:0000256" key="8">
    <source>
        <dbReference type="ARBA" id="ARBA00022989"/>
    </source>
</evidence>
<evidence type="ECO:0000256" key="6">
    <source>
        <dbReference type="ARBA" id="ARBA00022826"/>
    </source>
</evidence>